<dbReference type="Proteomes" id="UP000032582">
    <property type="component" value="Unassembled WGS sequence"/>
</dbReference>
<feature type="domain" description="Flagellin C-terminal" evidence="8">
    <location>
        <begin position="287"/>
        <end position="372"/>
    </location>
</feature>
<keyword evidence="9" id="KW-0282">Flagellum</keyword>
<dbReference type="InterPro" id="IPR001029">
    <property type="entry name" value="Flagellin_N"/>
</dbReference>
<comment type="caution">
    <text evidence="9">The sequence shown here is derived from an EMBL/GenBank/DDBJ whole genome shotgun (WGS) entry which is preliminary data.</text>
</comment>
<evidence type="ECO:0000256" key="1">
    <source>
        <dbReference type="ARBA" id="ARBA00002270"/>
    </source>
</evidence>
<accession>A0A0D8L9F5</accession>
<evidence type="ECO:0000256" key="4">
    <source>
        <dbReference type="ARBA" id="ARBA00023143"/>
    </source>
</evidence>
<evidence type="ECO:0000256" key="5">
    <source>
        <dbReference type="RuleBase" id="RU362073"/>
    </source>
</evidence>
<keyword evidence="3 5" id="KW-0964">Secreted</keyword>
<evidence type="ECO:0000256" key="2">
    <source>
        <dbReference type="ARBA" id="ARBA00005709"/>
    </source>
</evidence>
<keyword evidence="9" id="KW-0966">Cell projection</keyword>
<dbReference type="GO" id="GO:0005198">
    <property type="term" value="F:structural molecule activity"/>
    <property type="evidence" value="ECO:0007669"/>
    <property type="project" value="UniProtKB-UniRule"/>
</dbReference>
<name>A0A0D8L9F5_MORMO</name>
<feature type="coiled-coil region" evidence="6">
    <location>
        <begin position="308"/>
        <end position="335"/>
    </location>
</feature>
<comment type="function">
    <text evidence="1 5">Flagellin is the subunit protein which polymerizes to form the filaments of bacterial flagella.</text>
</comment>
<dbReference type="AlphaFoldDB" id="A0A0D8L9F5"/>
<dbReference type="NCBIfam" id="NF005294">
    <property type="entry name" value="PRK06819.1"/>
    <property type="match status" value="1"/>
</dbReference>
<dbReference type="Gene3D" id="6.10.10.10">
    <property type="entry name" value="Flagellar export chaperone, C-terminal domain"/>
    <property type="match status" value="1"/>
</dbReference>
<proteinExistence type="inferred from homology"/>
<evidence type="ECO:0000313" key="9">
    <source>
        <dbReference type="EMBL" id="KJF77398.1"/>
    </source>
</evidence>
<sequence length="373" mass="39772">MAQVINTNVLSLVTQNNLNRSQGVLGSAIERLSSGSRINSAKDDAAGQAIANRFTSNVKGLTQAARNANDGISIAQTAEGAVNEINDNLQRIRELTVQAKNSTNSDSDISSIQAEVTDRLAEIQRISDQTQFNGIKVLASDNEMSFQVGANDGEVIDLKMDKINLETLKVDGFKVPEKDTVLKTGIKLADGAAAKTALKITDAKVDVAIGKGIADNTKDLEIFETESGSLVAKDTDGKFYSVKQDSVLKDPADATKGSTITLNADTEITGRVDTKANLANAPKDESLKTLDDALKTVDTYRSKLGAFQNRMQSTINNLNNSVNNLSAARSRIQDADFATEVSNMSRGQILQQAGTAVLAQANQVPQGVLSLLR</sequence>
<dbReference type="Gene3D" id="6.10.280.190">
    <property type="match status" value="1"/>
</dbReference>
<comment type="similarity">
    <text evidence="2 5">Belongs to the bacterial flagellin family.</text>
</comment>
<dbReference type="GO" id="GO:0005576">
    <property type="term" value="C:extracellular region"/>
    <property type="evidence" value="ECO:0007669"/>
    <property type="project" value="UniProtKB-SubCell"/>
</dbReference>
<dbReference type="SUPFAM" id="SSF64518">
    <property type="entry name" value="Phase 1 flagellin"/>
    <property type="match status" value="1"/>
</dbReference>
<dbReference type="Pfam" id="PF00700">
    <property type="entry name" value="Flagellin_C"/>
    <property type="match status" value="1"/>
</dbReference>
<evidence type="ECO:0000256" key="3">
    <source>
        <dbReference type="ARBA" id="ARBA00022525"/>
    </source>
</evidence>
<dbReference type="PANTHER" id="PTHR42792">
    <property type="entry name" value="FLAGELLIN"/>
    <property type="match status" value="1"/>
</dbReference>
<dbReference type="InterPro" id="IPR046358">
    <property type="entry name" value="Flagellin_C"/>
</dbReference>
<dbReference type="GO" id="GO:0009288">
    <property type="term" value="C:bacterial-type flagellum"/>
    <property type="evidence" value="ECO:0007669"/>
    <property type="project" value="UniProtKB-SubCell"/>
</dbReference>
<comment type="subcellular location">
    <subcellularLocation>
        <location evidence="5">Secreted</location>
    </subcellularLocation>
    <subcellularLocation>
        <location evidence="5">Bacterial flagellum</location>
    </subcellularLocation>
</comment>
<evidence type="ECO:0000313" key="10">
    <source>
        <dbReference type="Proteomes" id="UP000032582"/>
    </source>
</evidence>
<gene>
    <name evidence="9" type="ORF">UA45_12960</name>
</gene>
<keyword evidence="4 5" id="KW-0975">Bacterial flagellum</keyword>
<dbReference type="PRINTS" id="PR00207">
    <property type="entry name" value="FLAGELLIN"/>
</dbReference>
<evidence type="ECO:0000259" key="7">
    <source>
        <dbReference type="Pfam" id="PF00669"/>
    </source>
</evidence>
<dbReference type="InterPro" id="IPR042187">
    <property type="entry name" value="Flagellin_C_sub2"/>
</dbReference>
<keyword evidence="9" id="KW-0969">Cilium</keyword>
<dbReference type="Pfam" id="PF00669">
    <property type="entry name" value="Flagellin_N"/>
    <property type="match status" value="1"/>
</dbReference>
<organism evidence="9 10">
    <name type="scientific">Morganella morganii</name>
    <name type="common">Proteus morganii</name>
    <dbReference type="NCBI Taxonomy" id="582"/>
    <lineage>
        <taxon>Bacteria</taxon>
        <taxon>Pseudomonadati</taxon>
        <taxon>Pseudomonadota</taxon>
        <taxon>Gammaproteobacteria</taxon>
        <taxon>Enterobacterales</taxon>
        <taxon>Morganellaceae</taxon>
        <taxon>Morganella</taxon>
    </lineage>
</organism>
<evidence type="ECO:0000259" key="8">
    <source>
        <dbReference type="Pfam" id="PF00700"/>
    </source>
</evidence>
<dbReference type="InterPro" id="IPR001492">
    <property type="entry name" value="Flagellin"/>
</dbReference>
<dbReference type="EMBL" id="JZSH01000150">
    <property type="protein sequence ID" value="KJF77398.1"/>
    <property type="molecule type" value="Genomic_DNA"/>
</dbReference>
<dbReference type="PATRIC" id="fig|582.24.peg.4082"/>
<dbReference type="Gene3D" id="2.60.40.4390">
    <property type="match status" value="1"/>
</dbReference>
<dbReference type="PANTHER" id="PTHR42792:SF2">
    <property type="entry name" value="FLAGELLIN"/>
    <property type="match status" value="1"/>
</dbReference>
<reference evidence="9 10" key="1">
    <citation type="submission" date="2015-02" db="EMBL/GenBank/DDBJ databases">
        <title>Whole genome shotgun sequencing of cultured foodborne pathogen.</title>
        <authorList>
            <person name="Timme R."/>
            <person name="Allard M.W."/>
            <person name="Strain E."/>
            <person name="Evans P.S."/>
            <person name="Brown E."/>
        </authorList>
    </citation>
    <scope>NUCLEOTIDE SEQUENCE [LARGE SCALE GENOMIC DNA]</scope>
    <source>
        <strain evidence="9 10">GCSL-TSO-24</strain>
    </source>
</reference>
<dbReference type="Gene3D" id="1.20.1330.10">
    <property type="entry name" value="f41 fragment of flagellin, N-terminal domain"/>
    <property type="match status" value="1"/>
</dbReference>
<evidence type="ECO:0000256" key="6">
    <source>
        <dbReference type="SAM" id="Coils"/>
    </source>
</evidence>
<keyword evidence="6" id="KW-0175">Coiled coil</keyword>
<protein>
    <recommendedName>
        <fullName evidence="5">Flagellin</fullName>
    </recommendedName>
</protein>
<feature type="domain" description="Flagellin N-terminal" evidence="7">
    <location>
        <begin position="5"/>
        <end position="141"/>
    </location>
</feature>